<dbReference type="InterPro" id="IPR030393">
    <property type="entry name" value="G_ENGB_dom"/>
</dbReference>
<dbReference type="GO" id="GO:0046872">
    <property type="term" value="F:metal ion binding"/>
    <property type="evidence" value="ECO:0007669"/>
    <property type="project" value="UniProtKB-KW"/>
</dbReference>
<dbReference type="InterPro" id="IPR006073">
    <property type="entry name" value="GTP-bd"/>
</dbReference>
<keyword evidence="13" id="KW-1185">Reference proteome</keyword>
<dbReference type="Pfam" id="PF01926">
    <property type="entry name" value="MMR_HSR1"/>
    <property type="match status" value="1"/>
</dbReference>
<keyword evidence="3 10" id="KW-0132">Cell division</keyword>
<evidence type="ECO:0000256" key="8">
    <source>
        <dbReference type="ARBA" id="ARBA00023210"/>
    </source>
</evidence>
<evidence type="ECO:0000256" key="6">
    <source>
        <dbReference type="ARBA" id="ARBA00022842"/>
    </source>
</evidence>
<dbReference type="CDD" id="cd01876">
    <property type="entry name" value="YihA_EngB"/>
    <property type="match status" value="1"/>
</dbReference>
<dbReference type="PROSITE" id="PS51706">
    <property type="entry name" value="G_ENGB"/>
    <property type="match status" value="1"/>
</dbReference>
<gene>
    <name evidence="10" type="primary">engB</name>
    <name evidence="12" type="ORF">C8D93_1129</name>
</gene>
<dbReference type="FunFam" id="3.40.50.300:FF:000098">
    <property type="entry name" value="Probable GTP-binding protein EngB"/>
    <property type="match status" value="1"/>
</dbReference>
<dbReference type="InterPro" id="IPR019987">
    <property type="entry name" value="GTP-bd_ribosome_bio_YsxC"/>
</dbReference>
<dbReference type="HAMAP" id="MF_00321">
    <property type="entry name" value="GTPase_EngB"/>
    <property type="match status" value="1"/>
</dbReference>
<feature type="domain" description="EngB-type G" evidence="11">
    <location>
        <begin position="28"/>
        <end position="200"/>
    </location>
</feature>
<dbReference type="NCBIfam" id="TIGR03598">
    <property type="entry name" value="GTPase_YsxC"/>
    <property type="match status" value="1"/>
</dbReference>
<dbReference type="AlphaFoldDB" id="A0A318E153"/>
<dbReference type="Proteomes" id="UP000248330">
    <property type="component" value="Unassembled WGS sequence"/>
</dbReference>
<sequence length="207" mass="22429">MNDRTPNPFAGARFLLSCAQLSQLPDDDRPELVFAGRSNAGKSSALNRLCGQQALARVSKTPGRTQLINLFEVPLGRLADIPGYGFAKVARDLRESWGALIGRYLETRANVCGIVQIMDVRHPLMPQDRQLLEWAAARALPCHVVLTKADKLGYGAAKNAMLAVQRSLAQVPGLSVQLFSAQAPSGVEALRERASVLLSQGAKIEDR</sequence>
<keyword evidence="6" id="KW-0460">Magnesium</keyword>
<dbReference type="GO" id="GO:0005829">
    <property type="term" value="C:cytosol"/>
    <property type="evidence" value="ECO:0007669"/>
    <property type="project" value="TreeGrafter"/>
</dbReference>
<evidence type="ECO:0000256" key="10">
    <source>
        <dbReference type="HAMAP-Rule" id="MF_00321"/>
    </source>
</evidence>
<dbReference type="InterPro" id="IPR027417">
    <property type="entry name" value="P-loop_NTPase"/>
</dbReference>
<evidence type="ECO:0000256" key="3">
    <source>
        <dbReference type="ARBA" id="ARBA00022618"/>
    </source>
</evidence>
<keyword evidence="5 10" id="KW-0547">Nucleotide-binding</keyword>
<keyword evidence="8 10" id="KW-0717">Septation</keyword>
<protein>
    <recommendedName>
        <fullName evidence="10">Probable GTP-binding protein EngB</fullName>
    </recommendedName>
</protein>
<dbReference type="PANTHER" id="PTHR11649:SF13">
    <property type="entry name" value="ENGB-TYPE G DOMAIN-CONTAINING PROTEIN"/>
    <property type="match status" value="1"/>
</dbReference>
<comment type="caution">
    <text evidence="12">The sequence shown here is derived from an EMBL/GenBank/DDBJ whole genome shotgun (WGS) entry which is preliminary data.</text>
</comment>
<dbReference type="Gene3D" id="3.40.50.300">
    <property type="entry name" value="P-loop containing nucleotide triphosphate hydrolases"/>
    <property type="match status" value="1"/>
</dbReference>
<organism evidence="12 13">
    <name type="scientific">Sinimarinibacterium flocculans</name>
    <dbReference type="NCBI Taxonomy" id="985250"/>
    <lineage>
        <taxon>Bacteria</taxon>
        <taxon>Pseudomonadati</taxon>
        <taxon>Pseudomonadota</taxon>
        <taxon>Gammaproteobacteria</taxon>
        <taxon>Nevskiales</taxon>
        <taxon>Nevskiaceae</taxon>
        <taxon>Sinimarinibacterium</taxon>
    </lineage>
</organism>
<evidence type="ECO:0000313" key="12">
    <source>
        <dbReference type="EMBL" id="PXV64559.1"/>
    </source>
</evidence>
<dbReference type="PANTHER" id="PTHR11649">
    <property type="entry name" value="MSS1/TRME-RELATED GTP-BINDING PROTEIN"/>
    <property type="match status" value="1"/>
</dbReference>
<evidence type="ECO:0000256" key="4">
    <source>
        <dbReference type="ARBA" id="ARBA00022723"/>
    </source>
</evidence>
<dbReference type="SUPFAM" id="SSF52540">
    <property type="entry name" value="P-loop containing nucleoside triphosphate hydrolases"/>
    <property type="match status" value="1"/>
</dbReference>
<evidence type="ECO:0000256" key="9">
    <source>
        <dbReference type="ARBA" id="ARBA00023306"/>
    </source>
</evidence>
<dbReference type="GO" id="GO:0005525">
    <property type="term" value="F:GTP binding"/>
    <property type="evidence" value="ECO:0007669"/>
    <property type="project" value="UniProtKB-UniRule"/>
</dbReference>
<evidence type="ECO:0000256" key="2">
    <source>
        <dbReference type="ARBA" id="ARBA00009638"/>
    </source>
</evidence>
<dbReference type="GO" id="GO:0000917">
    <property type="term" value="P:division septum assembly"/>
    <property type="evidence" value="ECO:0007669"/>
    <property type="project" value="UniProtKB-KW"/>
</dbReference>
<dbReference type="OrthoDB" id="9804921at2"/>
<keyword evidence="7 10" id="KW-0342">GTP-binding</keyword>
<evidence type="ECO:0000256" key="1">
    <source>
        <dbReference type="ARBA" id="ARBA00001946"/>
    </source>
</evidence>
<keyword evidence="9 10" id="KW-0131">Cell cycle</keyword>
<name>A0A318E153_9GAMM</name>
<dbReference type="RefSeq" id="WP_110266563.1">
    <property type="nucleotide sequence ID" value="NZ_CAKZQT010000005.1"/>
</dbReference>
<accession>A0A318E153</accession>
<evidence type="ECO:0000313" key="13">
    <source>
        <dbReference type="Proteomes" id="UP000248330"/>
    </source>
</evidence>
<proteinExistence type="inferred from homology"/>
<dbReference type="EMBL" id="QICN01000012">
    <property type="protein sequence ID" value="PXV64559.1"/>
    <property type="molecule type" value="Genomic_DNA"/>
</dbReference>
<keyword evidence="4" id="KW-0479">Metal-binding</keyword>
<comment type="function">
    <text evidence="10">Necessary for normal cell division and for the maintenance of normal septation.</text>
</comment>
<comment type="similarity">
    <text evidence="2 10">Belongs to the TRAFAC class TrmE-Era-EngA-EngB-Septin-like GTPase superfamily. EngB GTPase family.</text>
</comment>
<evidence type="ECO:0000259" key="11">
    <source>
        <dbReference type="PROSITE" id="PS51706"/>
    </source>
</evidence>
<evidence type="ECO:0000256" key="5">
    <source>
        <dbReference type="ARBA" id="ARBA00022741"/>
    </source>
</evidence>
<comment type="cofactor">
    <cofactor evidence="1">
        <name>Mg(2+)</name>
        <dbReference type="ChEBI" id="CHEBI:18420"/>
    </cofactor>
</comment>
<reference evidence="12 13" key="1">
    <citation type="submission" date="2018-04" db="EMBL/GenBank/DDBJ databases">
        <title>Genomic Encyclopedia of Type Strains, Phase IV (KMG-IV): sequencing the most valuable type-strain genomes for metagenomic binning, comparative biology and taxonomic classification.</title>
        <authorList>
            <person name="Goeker M."/>
        </authorList>
    </citation>
    <scope>NUCLEOTIDE SEQUENCE [LARGE SCALE GENOMIC DNA]</scope>
    <source>
        <strain evidence="12 13">DSM 104150</strain>
    </source>
</reference>
<evidence type="ECO:0000256" key="7">
    <source>
        <dbReference type="ARBA" id="ARBA00023134"/>
    </source>
</evidence>